<dbReference type="SUPFAM" id="SSF50447">
    <property type="entry name" value="Translation proteins"/>
    <property type="match status" value="2"/>
</dbReference>
<dbReference type="InterPro" id="IPR005225">
    <property type="entry name" value="Small_GTP-bd"/>
</dbReference>
<dbReference type="GO" id="GO:0005737">
    <property type="term" value="C:cytoplasm"/>
    <property type="evidence" value="ECO:0007669"/>
    <property type="project" value="TreeGrafter"/>
</dbReference>
<gene>
    <name evidence="7" type="ORF">UR38_C0003G0056</name>
</gene>
<dbReference type="Proteomes" id="UP000033995">
    <property type="component" value="Unassembled WGS sequence"/>
</dbReference>
<reference evidence="7 8" key="1">
    <citation type="journal article" date="2015" name="Nature">
        <title>rRNA introns, odd ribosomes, and small enigmatic genomes across a large radiation of phyla.</title>
        <authorList>
            <person name="Brown C.T."/>
            <person name="Hug L.A."/>
            <person name="Thomas B.C."/>
            <person name="Sharon I."/>
            <person name="Castelle C.J."/>
            <person name="Singh A."/>
            <person name="Wilkins M.J."/>
            <person name="Williams K.H."/>
            <person name="Banfield J.F."/>
        </authorList>
    </citation>
    <scope>NUCLEOTIDE SEQUENCE [LARGE SCALE GENOMIC DNA]</scope>
</reference>
<evidence type="ECO:0000256" key="4">
    <source>
        <dbReference type="ARBA" id="ARBA00022917"/>
    </source>
</evidence>
<dbReference type="InterPro" id="IPR023115">
    <property type="entry name" value="TIF_IF2_dom3"/>
</dbReference>
<dbReference type="Gene3D" id="2.40.30.10">
    <property type="entry name" value="Translation factors"/>
    <property type="match status" value="2"/>
</dbReference>
<dbReference type="EMBL" id="LBOZ01000003">
    <property type="protein sequence ID" value="KKP47651.1"/>
    <property type="molecule type" value="Genomic_DNA"/>
</dbReference>
<dbReference type="GO" id="GO:0003924">
    <property type="term" value="F:GTPase activity"/>
    <property type="evidence" value="ECO:0007669"/>
    <property type="project" value="InterPro"/>
</dbReference>
<dbReference type="AlphaFoldDB" id="A0A0G0A8R1"/>
<keyword evidence="3" id="KW-0547">Nucleotide-binding</keyword>
<dbReference type="InterPro" id="IPR000795">
    <property type="entry name" value="T_Tr_GTP-bd_dom"/>
</dbReference>
<keyword evidence="2 7" id="KW-0396">Initiation factor</keyword>
<dbReference type="SUPFAM" id="SSF52156">
    <property type="entry name" value="Initiation factor IF2/eIF5b, domain 3"/>
    <property type="match status" value="1"/>
</dbReference>
<evidence type="ECO:0000256" key="2">
    <source>
        <dbReference type="ARBA" id="ARBA00022540"/>
    </source>
</evidence>
<proteinExistence type="inferred from homology"/>
<sequence length="462" mass="49474">MKTKRQPIVTVLGHVDHGKTSLLDALRNTNVTGGEAGGITQSIGASVVNGICFIDTPGHALFSGMRSRGSKLADIALLVVDGSDGVKPQTKEAIAHINTAGIPFIVVITKIDLPAASVDVALSELEKEGICFEGHGGQTPYIGVSAKKKEKLQDLLDLILLLAEVNNFEADIEGELEAFVIETNKDKGGNMVSLVLRNGKLKIGDEIFSALPAQAGKTKGKVKGLFDYQNKPVKEVLPGEPAKVLGFESLPGVGALVTDHEINDQPHVVKAVRGVLEKGKIPFYLKANSAGSLEALTTSIPQEFVIVESSVGDVTESDVLNAKANNALIFVFESKIPGSVKKLAESEKLKIERFDIIYQLLERLSEIVKSGLREILGRAEIIASFPFNDKKVAGSKVLMGRIDKTSDLRLMRGETELGKIKVLSIKKQKTEVNGVSQGEEFGIFFSPQLDFTAGDVIIAVNG</sequence>
<evidence type="ECO:0000259" key="6">
    <source>
        <dbReference type="PROSITE" id="PS51722"/>
    </source>
</evidence>
<evidence type="ECO:0000256" key="3">
    <source>
        <dbReference type="ARBA" id="ARBA00022741"/>
    </source>
</evidence>
<comment type="similarity">
    <text evidence="1">Belongs to the TRAFAC class translation factor GTPase superfamily. Classic translation factor GTPase family. IF-2 subfamily.</text>
</comment>
<dbReference type="NCBIfam" id="TIGR00231">
    <property type="entry name" value="small_GTP"/>
    <property type="match status" value="1"/>
</dbReference>
<organism evidence="7 8">
    <name type="scientific">Candidatus Woesebacteria bacterium GW2011_GWA2_33_28</name>
    <dbReference type="NCBI Taxonomy" id="1618561"/>
    <lineage>
        <taxon>Bacteria</taxon>
        <taxon>Candidatus Woeseibacteriota</taxon>
    </lineage>
</organism>
<name>A0A0G0A8R1_9BACT</name>
<dbReference type="FunFam" id="3.40.50.300:FF:000019">
    <property type="entry name" value="Translation initiation factor IF-2"/>
    <property type="match status" value="1"/>
</dbReference>
<dbReference type="SUPFAM" id="SSF52540">
    <property type="entry name" value="P-loop containing nucleoside triphosphate hydrolases"/>
    <property type="match status" value="1"/>
</dbReference>
<evidence type="ECO:0000256" key="1">
    <source>
        <dbReference type="ARBA" id="ARBA00007733"/>
    </source>
</evidence>
<dbReference type="InterPro" id="IPR009000">
    <property type="entry name" value="Transl_B-barrel_sf"/>
</dbReference>
<dbReference type="GO" id="GO:0005525">
    <property type="term" value="F:GTP binding"/>
    <property type="evidence" value="ECO:0007669"/>
    <property type="project" value="UniProtKB-KW"/>
</dbReference>
<dbReference type="InterPro" id="IPR036925">
    <property type="entry name" value="TIF_IF2_dom3_sf"/>
</dbReference>
<evidence type="ECO:0000313" key="8">
    <source>
        <dbReference type="Proteomes" id="UP000033995"/>
    </source>
</evidence>
<evidence type="ECO:0000313" key="7">
    <source>
        <dbReference type="EMBL" id="KKP47651.1"/>
    </source>
</evidence>
<dbReference type="PROSITE" id="PS51722">
    <property type="entry name" value="G_TR_2"/>
    <property type="match status" value="1"/>
</dbReference>
<protein>
    <submittedName>
        <fullName evidence="7">Translation initiation factor IF-2</fullName>
    </submittedName>
</protein>
<dbReference type="Pfam" id="PF22042">
    <property type="entry name" value="EF-G_D2"/>
    <property type="match status" value="1"/>
</dbReference>
<dbReference type="Gene3D" id="3.40.50.300">
    <property type="entry name" value="P-loop containing nucleotide triphosphate hydrolases"/>
    <property type="match status" value="1"/>
</dbReference>
<dbReference type="Pfam" id="PF00009">
    <property type="entry name" value="GTP_EFTU"/>
    <property type="match status" value="1"/>
</dbReference>
<keyword evidence="5" id="KW-0342">GTP-binding</keyword>
<dbReference type="Gene3D" id="3.40.50.10050">
    <property type="entry name" value="Translation initiation factor IF- 2, domain 3"/>
    <property type="match status" value="1"/>
</dbReference>
<evidence type="ECO:0000256" key="5">
    <source>
        <dbReference type="ARBA" id="ARBA00023134"/>
    </source>
</evidence>
<dbReference type="InterPro" id="IPR053905">
    <property type="entry name" value="EF-G-like_DII"/>
</dbReference>
<dbReference type="FunFam" id="3.40.50.10050:FF:000001">
    <property type="entry name" value="Translation initiation factor IF-2"/>
    <property type="match status" value="1"/>
</dbReference>
<comment type="caution">
    <text evidence="7">The sequence shown here is derived from an EMBL/GenBank/DDBJ whole genome shotgun (WGS) entry which is preliminary data.</text>
</comment>
<dbReference type="PANTHER" id="PTHR43381:SF4">
    <property type="entry name" value="EUKARYOTIC TRANSLATION INITIATION FACTOR 5B"/>
    <property type="match status" value="1"/>
</dbReference>
<dbReference type="InterPro" id="IPR027417">
    <property type="entry name" value="P-loop_NTPase"/>
</dbReference>
<dbReference type="CDD" id="cd01887">
    <property type="entry name" value="IF2_eIF5B"/>
    <property type="match status" value="1"/>
</dbReference>
<dbReference type="InterPro" id="IPR015760">
    <property type="entry name" value="TIF_IF2"/>
</dbReference>
<dbReference type="PATRIC" id="fig|1618561.3.peg.441"/>
<dbReference type="PANTHER" id="PTHR43381">
    <property type="entry name" value="TRANSLATION INITIATION FACTOR IF-2-RELATED"/>
    <property type="match status" value="1"/>
</dbReference>
<feature type="domain" description="Tr-type G" evidence="6">
    <location>
        <begin position="4"/>
        <end position="168"/>
    </location>
</feature>
<dbReference type="Pfam" id="PF11987">
    <property type="entry name" value="IF-2"/>
    <property type="match status" value="1"/>
</dbReference>
<accession>A0A0G0A8R1</accession>
<keyword evidence="4" id="KW-0648">Protein biosynthesis</keyword>
<dbReference type="GO" id="GO:0003743">
    <property type="term" value="F:translation initiation factor activity"/>
    <property type="evidence" value="ECO:0007669"/>
    <property type="project" value="UniProtKB-KW"/>
</dbReference>